<evidence type="ECO:0000313" key="7">
    <source>
        <dbReference type="Proteomes" id="UP000250140"/>
    </source>
</evidence>
<dbReference type="EMBL" id="KV748692">
    <property type="protein sequence ID" value="OCL13647.1"/>
    <property type="molecule type" value="Genomic_DNA"/>
</dbReference>
<dbReference type="AlphaFoldDB" id="A0A8E2FAI9"/>
<dbReference type="Gene3D" id="3.30.560.10">
    <property type="entry name" value="Glucose Oxidase, domain 3"/>
    <property type="match status" value="2"/>
</dbReference>
<dbReference type="InterPro" id="IPR036188">
    <property type="entry name" value="FAD/NAD-bd_sf"/>
</dbReference>
<gene>
    <name evidence="6" type="ORF">AOQ84DRAFT_359595</name>
</gene>
<evidence type="ECO:0000256" key="5">
    <source>
        <dbReference type="ARBA" id="ARBA00023002"/>
    </source>
</evidence>
<dbReference type="GO" id="GO:0016491">
    <property type="term" value="F:oxidoreductase activity"/>
    <property type="evidence" value="ECO:0007669"/>
    <property type="project" value="UniProtKB-KW"/>
</dbReference>
<keyword evidence="3" id="KW-0285">Flavoprotein</keyword>
<sequence>MQGSITLYAAASGSGVYQLNEDFEYLLVSVETQLDPLNYWISLRMANGDPVRHRRSVIAKAFDKNASRAGTDRTQPMANCSALKAFSRYLLGTIQSTSTYDYVVIGGGTAGLTIAARLTEDPDVSAIVLEAGNDHSSDINVLSPGLYTSMYGDSEYDWNYKTVPQTHASQRDIDNWGSLGNANWSWDALQPYYKKSEDYVAPSKKTQKGLQTEYVVPGMHGMKGPIVNTFPSIYGLLDEAWPHTYEKLGLAVQSDPRQGGA</sequence>
<reference evidence="6 7" key="1">
    <citation type="journal article" date="2016" name="Nat. Commun.">
        <title>Ectomycorrhizal ecology is imprinted in the genome of the dominant symbiotic fungus Cenococcum geophilum.</title>
        <authorList>
            <consortium name="DOE Joint Genome Institute"/>
            <person name="Peter M."/>
            <person name="Kohler A."/>
            <person name="Ohm R.A."/>
            <person name="Kuo A."/>
            <person name="Krutzmann J."/>
            <person name="Morin E."/>
            <person name="Arend M."/>
            <person name="Barry K.W."/>
            <person name="Binder M."/>
            <person name="Choi C."/>
            <person name="Clum A."/>
            <person name="Copeland A."/>
            <person name="Grisel N."/>
            <person name="Haridas S."/>
            <person name="Kipfer T."/>
            <person name="LaButti K."/>
            <person name="Lindquist E."/>
            <person name="Lipzen A."/>
            <person name="Maire R."/>
            <person name="Meier B."/>
            <person name="Mihaltcheva S."/>
            <person name="Molinier V."/>
            <person name="Murat C."/>
            <person name="Poggeler S."/>
            <person name="Quandt C.A."/>
            <person name="Sperisen C."/>
            <person name="Tritt A."/>
            <person name="Tisserant E."/>
            <person name="Crous P.W."/>
            <person name="Henrissat B."/>
            <person name="Nehls U."/>
            <person name="Egli S."/>
            <person name="Spatafora J.W."/>
            <person name="Grigoriev I.V."/>
            <person name="Martin F.M."/>
        </authorList>
    </citation>
    <scope>NUCLEOTIDE SEQUENCE [LARGE SCALE GENOMIC DNA]</scope>
    <source>
        <strain evidence="6 7">CBS 207.34</strain>
    </source>
</reference>
<dbReference type="GO" id="GO:0050660">
    <property type="term" value="F:flavin adenine dinucleotide binding"/>
    <property type="evidence" value="ECO:0007669"/>
    <property type="project" value="InterPro"/>
</dbReference>
<dbReference type="Proteomes" id="UP000250140">
    <property type="component" value="Unassembled WGS sequence"/>
</dbReference>
<protein>
    <submittedName>
        <fullName evidence="6">GMC oxidoreductase</fullName>
    </submittedName>
</protein>
<proteinExistence type="inferred from homology"/>
<dbReference type="Gene3D" id="3.50.50.60">
    <property type="entry name" value="FAD/NAD(P)-binding domain"/>
    <property type="match status" value="1"/>
</dbReference>
<comment type="cofactor">
    <cofactor evidence="1">
        <name>FAD</name>
        <dbReference type="ChEBI" id="CHEBI:57692"/>
    </cofactor>
</comment>
<dbReference type="PANTHER" id="PTHR11552:SF201">
    <property type="entry name" value="GLUCOSE-METHANOL-CHOLINE OXIDOREDUCTASE N-TERMINAL DOMAIN-CONTAINING PROTEIN"/>
    <property type="match status" value="1"/>
</dbReference>
<organism evidence="6 7">
    <name type="scientific">Glonium stellatum</name>
    <dbReference type="NCBI Taxonomy" id="574774"/>
    <lineage>
        <taxon>Eukaryota</taxon>
        <taxon>Fungi</taxon>
        <taxon>Dikarya</taxon>
        <taxon>Ascomycota</taxon>
        <taxon>Pezizomycotina</taxon>
        <taxon>Dothideomycetes</taxon>
        <taxon>Pleosporomycetidae</taxon>
        <taxon>Gloniales</taxon>
        <taxon>Gloniaceae</taxon>
        <taxon>Glonium</taxon>
    </lineage>
</organism>
<comment type="similarity">
    <text evidence="2">Belongs to the GMC oxidoreductase family.</text>
</comment>
<keyword evidence="4" id="KW-0274">FAD</keyword>
<evidence type="ECO:0000256" key="4">
    <source>
        <dbReference type="ARBA" id="ARBA00022827"/>
    </source>
</evidence>
<keyword evidence="7" id="KW-1185">Reference proteome</keyword>
<evidence type="ECO:0000256" key="3">
    <source>
        <dbReference type="ARBA" id="ARBA00022630"/>
    </source>
</evidence>
<dbReference type="SUPFAM" id="SSF51905">
    <property type="entry name" value="FAD/NAD(P)-binding domain"/>
    <property type="match status" value="1"/>
</dbReference>
<name>A0A8E2FAI9_9PEZI</name>
<keyword evidence="5" id="KW-0560">Oxidoreductase</keyword>
<accession>A0A8E2FAI9</accession>
<dbReference type="InterPro" id="IPR012132">
    <property type="entry name" value="GMC_OxRdtase"/>
</dbReference>
<evidence type="ECO:0000313" key="6">
    <source>
        <dbReference type="EMBL" id="OCL13647.1"/>
    </source>
</evidence>
<dbReference type="OrthoDB" id="269227at2759"/>
<evidence type="ECO:0000256" key="1">
    <source>
        <dbReference type="ARBA" id="ARBA00001974"/>
    </source>
</evidence>
<evidence type="ECO:0000256" key="2">
    <source>
        <dbReference type="ARBA" id="ARBA00010790"/>
    </source>
</evidence>
<dbReference type="PANTHER" id="PTHR11552">
    <property type="entry name" value="GLUCOSE-METHANOL-CHOLINE GMC OXIDOREDUCTASE"/>
    <property type="match status" value="1"/>
</dbReference>